<dbReference type="InterPro" id="IPR001763">
    <property type="entry name" value="Rhodanese-like_dom"/>
</dbReference>
<sequence>MRAIAPHLRGRPCAPGKRREEKKCARNLRNRCKEEGEDYAVVNFYHLVDLEDVSQEAELHRRFCSEKDIRGRIYISSQGINAQFGGKKEDALAYADFVEGRPAFRGLRYSVEDCEGHAFPRLAIREKQWLIPLQGGTVDLPVTDPSCRATPLSPAEWKKMIQRQEQEGSKPILLDVRNGYEWDAGHFRGASRPPVDVFRETPTTRGVEEAFPELKEAEEGQPILMYCTGGIRCDIYSTWLKQQGFDQLYTLEGGIANYLRSEGDDEEVWKGSLYVFDQRLATYRDKPAATGCYHCGGPVVPAAHINCANADCNWHFLCCEACREKFRSCCSTECMHADRLRPVLERGGRYERMHEYVDGSDEERWQRGEGTRRRRRQWRARLRLRRAEKVASKLRGLGLSSPSSTNEESAASASTDEMESASAARTRHG</sequence>
<feature type="domain" description="Rhodanese" evidence="2">
    <location>
        <begin position="167"/>
        <end position="267"/>
    </location>
</feature>
<evidence type="ECO:0000256" key="1">
    <source>
        <dbReference type="SAM" id="MobiDB-lite"/>
    </source>
</evidence>
<dbReference type="InterPro" id="IPR036873">
    <property type="entry name" value="Rhodanese-like_dom_sf"/>
</dbReference>
<evidence type="ECO:0000313" key="3">
    <source>
        <dbReference type="EMBL" id="CAE0607678.1"/>
    </source>
</evidence>
<gene>
    <name evidence="3" type="ORF">PSAL00342_LOCUS1495</name>
</gene>
<feature type="compositionally biased region" description="Low complexity" evidence="1">
    <location>
        <begin position="400"/>
        <end position="429"/>
    </location>
</feature>
<organism evidence="3">
    <name type="scientific">Picocystis salinarum</name>
    <dbReference type="NCBI Taxonomy" id="88271"/>
    <lineage>
        <taxon>Eukaryota</taxon>
        <taxon>Viridiplantae</taxon>
        <taxon>Chlorophyta</taxon>
        <taxon>Picocystophyceae</taxon>
        <taxon>Picocystales</taxon>
        <taxon>Picocystaceae</taxon>
        <taxon>Picocystis</taxon>
    </lineage>
</organism>
<dbReference type="SUPFAM" id="SSF52821">
    <property type="entry name" value="Rhodanese/Cell cycle control phosphatase"/>
    <property type="match status" value="1"/>
</dbReference>
<dbReference type="EMBL" id="HBIS01001698">
    <property type="protein sequence ID" value="CAE0607678.1"/>
    <property type="molecule type" value="Transcribed_RNA"/>
</dbReference>
<dbReference type="CDD" id="cd01518">
    <property type="entry name" value="RHOD_YceA"/>
    <property type="match status" value="1"/>
</dbReference>
<feature type="region of interest" description="Disordered" evidence="1">
    <location>
        <begin position="395"/>
        <end position="429"/>
    </location>
</feature>
<proteinExistence type="predicted"/>
<dbReference type="InterPro" id="IPR022111">
    <property type="entry name" value="Rhodanese_C"/>
</dbReference>
<reference evidence="3" key="1">
    <citation type="submission" date="2021-01" db="EMBL/GenBank/DDBJ databases">
        <authorList>
            <person name="Corre E."/>
            <person name="Pelletier E."/>
            <person name="Niang G."/>
            <person name="Scheremetjew M."/>
            <person name="Finn R."/>
            <person name="Kale V."/>
            <person name="Holt S."/>
            <person name="Cochrane G."/>
            <person name="Meng A."/>
            <person name="Brown T."/>
            <person name="Cohen L."/>
        </authorList>
    </citation>
    <scope>NUCLEOTIDE SEQUENCE</scope>
    <source>
        <strain evidence="3">CCMP1897</strain>
    </source>
</reference>
<accession>A0A7S3XBW9</accession>
<dbReference type="InterPro" id="IPR040503">
    <property type="entry name" value="TRHO_N"/>
</dbReference>
<dbReference type="Gene3D" id="3.30.70.100">
    <property type="match status" value="1"/>
</dbReference>
<evidence type="ECO:0000259" key="2">
    <source>
        <dbReference type="PROSITE" id="PS50206"/>
    </source>
</evidence>
<dbReference type="AlphaFoldDB" id="A0A7S3XBW9"/>
<dbReference type="Gene3D" id="3.40.250.10">
    <property type="entry name" value="Rhodanese-like domain"/>
    <property type="match status" value="1"/>
</dbReference>
<dbReference type="PANTHER" id="PTHR43268">
    <property type="entry name" value="THIOSULFATE SULFURTRANSFERASE/RHODANESE-LIKE DOMAIN-CONTAINING PROTEIN 2"/>
    <property type="match status" value="1"/>
</dbReference>
<dbReference type="Pfam" id="PF00581">
    <property type="entry name" value="Rhodanese"/>
    <property type="match status" value="1"/>
</dbReference>
<dbReference type="InterPro" id="IPR020936">
    <property type="entry name" value="TrhO"/>
</dbReference>
<dbReference type="Pfam" id="PF12368">
    <property type="entry name" value="Rhodanese_C"/>
    <property type="match status" value="1"/>
</dbReference>
<dbReference type="SMART" id="SM00450">
    <property type="entry name" value="RHOD"/>
    <property type="match status" value="1"/>
</dbReference>
<dbReference type="PROSITE" id="PS50206">
    <property type="entry name" value="RHODANESE_3"/>
    <property type="match status" value="1"/>
</dbReference>
<dbReference type="Pfam" id="PF17773">
    <property type="entry name" value="UPF0176_N"/>
    <property type="match status" value="1"/>
</dbReference>
<dbReference type="PANTHER" id="PTHR43268:SF3">
    <property type="entry name" value="RHODANESE-LIKE DOMAIN-CONTAINING PROTEIN 7-RELATED"/>
    <property type="match status" value="1"/>
</dbReference>
<name>A0A7S3XBW9_9CHLO</name>
<protein>
    <recommendedName>
        <fullName evidence="2">Rhodanese domain-containing protein</fullName>
    </recommendedName>
</protein>